<keyword evidence="12" id="KW-0812">Transmembrane</keyword>
<evidence type="ECO:0000256" key="10">
    <source>
        <dbReference type="ARBA" id="ARBA00023012"/>
    </source>
</evidence>
<evidence type="ECO:0000256" key="3">
    <source>
        <dbReference type="ARBA" id="ARBA00012438"/>
    </source>
</evidence>
<evidence type="ECO:0000259" key="13">
    <source>
        <dbReference type="PROSITE" id="PS50109"/>
    </source>
</evidence>
<evidence type="ECO:0000313" key="15">
    <source>
        <dbReference type="Proteomes" id="UP000249239"/>
    </source>
</evidence>
<keyword evidence="9" id="KW-0067">ATP-binding</keyword>
<dbReference type="InterPro" id="IPR036890">
    <property type="entry name" value="HATPase_C_sf"/>
</dbReference>
<keyword evidence="4" id="KW-1003">Cell membrane</keyword>
<evidence type="ECO:0000256" key="2">
    <source>
        <dbReference type="ARBA" id="ARBA00004236"/>
    </source>
</evidence>
<sequence>MSKRFILILTIIVTITLIGLIYVQSLWIINASKLKEEQFDRLVIQSMEQVIIWLEKEESSMLRSQLSVDPIGTLPSQYRRENKYFGQSANSGNINISFDMSFSGSNINTKMYAYTNDSLVFSIKTNPLFASAGRFDPLASAMASIQSEIKSRINEKSEDLWKALFPDLPIQQRIDREKMDAWLMKAFDERGISQNFQFGIYNNKNELVMSTIGYDANINKGIYQRFLFPNDIHRNVNHIQLYFESRPNHLAESLELVIPTVGLTIIMVLLSFYTLVVIIRQRKLDEIKNDFINNMTHEFKTPISTISLASQMLKDSSVSKTPRTLEHISGVIHDESKRLSYQVEKVLQMAIFEKGKAGLKVKLMDINELISHVTNNFRIKVENIEGRIVEKLEARNSSVYVDEVHFTNVIYNLLDNAVKYRNGAPIIRVKTWNRANGLVIAISDNGIGISKEHVKKIFEKFYRVPTGNVHNVKGFGLGLAYVKKIIEDHGGTITVESEMNAGTKFEIFIPLKNSKEWKKNLKYS</sequence>
<dbReference type="Gene3D" id="3.30.565.10">
    <property type="entry name" value="Histidine kinase-like ATPase, C-terminal domain"/>
    <property type="match status" value="1"/>
</dbReference>
<dbReference type="Pfam" id="PF00512">
    <property type="entry name" value="HisKA"/>
    <property type="match status" value="1"/>
</dbReference>
<dbReference type="PANTHER" id="PTHR43547:SF2">
    <property type="entry name" value="HYBRID SIGNAL TRANSDUCTION HISTIDINE KINASE C"/>
    <property type="match status" value="1"/>
</dbReference>
<reference evidence="14 15" key="1">
    <citation type="submission" date="2018-06" db="EMBL/GenBank/DDBJ databases">
        <title>Genomic Encyclopedia of Archaeal and Bacterial Type Strains, Phase II (KMG-II): from individual species to whole genera.</title>
        <authorList>
            <person name="Goeker M."/>
        </authorList>
    </citation>
    <scope>NUCLEOTIDE SEQUENCE [LARGE SCALE GENOMIC DNA]</scope>
    <source>
        <strain evidence="14 15">DSM 6779</strain>
    </source>
</reference>
<evidence type="ECO:0000256" key="7">
    <source>
        <dbReference type="ARBA" id="ARBA00022741"/>
    </source>
</evidence>
<dbReference type="SUPFAM" id="SSF55874">
    <property type="entry name" value="ATPase domain of HSP90 chaperone/DNA topoisomerase II/histidine kinase"/>
    <property type="match status" value="1"/>
</dbReference>
<evidence type="ECO:0000256" key="12">
    <source>
        <dbReference type="SAM" id="Phobius"/>
    </source>
</evidence>
<dbReference type="Gene3D" id="1.10.287.130">
    <property type="match status" value="1"/>
</dbReference>
<dbReference type="PANTHER" id="PTHR43547">
    <property type="entry name" value="TWO-COMPONENT HISTIDINE KINASE"/>
    <property type="match status" value="1"/>
</dbReference>
<evidence type="ECO:0000313" key="14">
    <source>
        <dbReference type="EMBL" id="PZX20642.1"/>
    </source>
</evidence>
<dbReference type="InterPro" id="IPR003594">
    <property type="entry name" value="HATPase_dom"/>
</dbReference>
<name>A0A2W7PBD1_9BACT</name>
<evidence type="ECO:0000256" key="11">
    <source>
        <dbReference type="ARBA" id="ARBA00023136"/>
    </source>
</evidence>
<comment type="catalytic activity">
    <reaction evidence="1">
        <text>ATP + protein L-histidine = ADP + protein N-phospho-L-histidine.</text>
        <dbReference type="EC" id="2.7.13.3"/>
    </reaction>
</comment>
<keyword evidence="15" id="KW-1185">Reference proteome</keyword>
<dbReference type="GO" id="GO:0000155">
    <property type="term" value="F:phosphorelay sensor kinase activity"/>
    <property type="evidence" value="ECO:0007669"/>
    <property type="project" value="InterPro"/>
</dbReference>
<dbReference type="InterPro" id="IPR004358">
    <property type="entry name" value="Sig_transdc_His_kin-like_C"/>
</dbReference>
<gene>
    <name evidence="14" type="ORF">LX69_00063</name>
</gene>
<organism evidence="14 15">
    <name type="scientific">Breznakibacter xylanolyticus</name>
    <dbReference type="NCBI Taxonomy" id="990"/>
    <lineage>
        <taxon>Bacteria</taxon>
        <taxon>Pseudomonadati</taxon>
        <taxon>Bacteroidota</taxon>
        <taxon>Bacteroidia</taxon>
        <taxon>Marinilabiliales</taxon>
        <taxon>Marinilabiliaceae</taxon>
        <taxon>Breznakibacter</taxon>
    </lineage>
</organism>
<evidence type="ECO:0000256" key="5">
    <source>
        <dbReference type="ARBA" id="ARBA00022553"/>
    </source>
</evidence>
<dbReference type="EC" id="2.7.13.3" evidence="3"/>
<proteinExistence type="predicted"/>
<keyword evidence="8 14" id="KW-0418">Kinase</keyword>
<dbReference type="PROSITE" id="PS50109">
    <property type="entry name" value="HIS_KIN"/>
    <property type="match status" value="1"/>
</dbReference>
<keyword evidence="7" id="KW-0547">Nucleotide-binding</keyword>
<dbReference type="FunFam" id="3.30.565.10:FF:000023">
    <property type="entry name" value="PAS domain-containing sensor histidine kinase"/>
    <property type="match status" value="1"/>
</dbReference>
<feature type="domain" description="Histidine kinase" evidence="13">
    <location>
        <begin position="294"/>
        <end position="513"/>
    </location>
</feature>
<evidence type="ECO:0000256" key="8">
    <source>
        <dbReference type="ARBA" id="ARBA00022777"/>
    </source>
</evidence>
<dbReference type="RefSeq" id="WP_111443813.1">
    <property type="nucleotide sequence ID" value="NZ_QKZK01000001.1"/>
</dbReference>
<dbReference type="EMBL" id="QKZK01000001">
    <property type="protein sequence ID" value="PZX20642.1"/>
    <property type="molecule type" value="Genomic_DNA"/>
</dbReference>
<dbReference type="Proteomes" id="UP000249239">
    <property type="component" value="Unassembled WGS sequence"/>
</dbReference>
<dbReference type="Pfam" id="PF02518">
    <property type="entry name" value="HATPase_c"/>
    <property type="match status" value="1"/>
</dbReference>
<keyword evidence="12" id="KW-1133">Transmembrane helix</keyword>
<dbReference type="CDD" id="cd00075">
    <property type="entry name" value="HATPase"/>
    <property type="match status" value="1"/>
</dbReference>
<dbReference type="SUPFAM" id="SSF47384">
    <property type="entry name" value="Homodimeric domain of signal transducing histidine kinase"/>
    <property type="match status" value="1"/>
</dbReference>
<dbReference type="SMART" id="SM00387">
    <property type="entry name" value="HATPase_c"/>
    <property type="match status" value="1"/>
</dbReference>
<protein>
    <recommendedName>
        <fullName evidence="3">histidine kinase</fullName>
        <ecNumber evidence="3">2.7.13.3</ecNumber>
    </recommendedName>
</protein>
<keyword evidence="6" id="KW-0808">Transferase</keyword>
<feature type="transmembrane region" description="Helical" evidence="12">
    <location>
        <begin position="7"/>
        <end position="29"/>
    </location>
</feature>
<comment type="subcellular location">
    <subcellularLocation>
        <location evidence="2">Cell membrane</location>
    </subcellularLocation>
</comment>
<dbReference type="InterPro" id="IPR036097">
    <property type="entry name" value="HisK_dim/P_sf"/>
</dbReference>
<dbReference type="CDD" id="cd00082">
    <property type="entry name" value="HisKA"/>
    <property type="match status" value="1"/>
</dbReference>
<keyword evidence="11 12" id="KW-0472">Membrane</keyword>
<evidence type="ECO:0000256" key="1">
    <source>
        <dbReference type="ARBA" id="ARBA00000085"/>
    </source>
</evidence>
<dbReference type="GO" id="GO:0005886">
    <property type="term" value="C:plasma membrane"/>
    <property type="evidence" value="ECO:0007669"/>
    <property type="project" value="UniProtKB-SubCell"/>
</dbReference>
<dbReference type="GO" id="GO:0005524">
    <property type="term" value="F:ATP binding"/>
    <property type="evidence" value="ECO:0007669"/>
    <property type="project" value="UniProtKB-KW"/>
</dbReference>
<dbReference type="InterPro" id="IPR005467">
    <property type="entry name" value="His_kinase_dom"/>
</dbReference>
<evidence type="ECO:0000256" key="6">
    <source>
        <dbReference type="ARBA" id="ARBA00022679"/>
    </source>
</evidence>
<keyword evidence="5" id="KW-0597">Phosphoprotein</keyword>
<comment type="caution">
    <text evidence="14">The sequence shown here is derived from an EMBL/GenBank/DDBJ whole genome shotgun (WGS) entry which is preliminary data.</text>
</comment>
<dbReference type="AlphaFoldDB" id="A0A2W7PBD1"/>
<dbReference type="SMART" id="SM00388">
    <property type="entry name" value="HisKA"/>
    <property type="match status" value="1"/>
</dbReference>
<feature type="transmembrane region" description="Helical" evidence="12">
    <location>
        <begin position="256"/>
        <end position="279"/>
    </location>
</feature>
<evidence type="ECO:0000256" key="9">
    <source>
        <dbReference type="ARBA" id="ARBA00022840"/>
    </source>
</evidence>
<dbReference type="OrthoDB" id="1933776at2"/>
<keyword evidence="10" id="KW-0902">Two-component regulatory system</keyword>
<dbReference type="PRINTS" id="PR00344">
    <property type="entry name" value="BCTRLSENSOR"/>
</dbReference>
<accession>A0A2W7PBD1</accession>
<dbReference type="InterPro" id="IPR003661">
    <property type="entry name" value="HisK_dim/P_dom"/>
</dbReference>
<evidence type="ECO:0000256" key="4">
    <source>
        <dbReference type="ARBA" id="ARBA00022475"/>
    </source>
</evidence>